<accession>A0A0W0YIQ0</accession>
<organism evidence="2 3">
    <name type="scientific">Legionella sainthelensi</name>
    <dbReference type="NCBI Taxonomy" id="28087"/>
    <lineage>
        <taxon>Bacteria</taxon>
        <taxon>Pseudomonadati</taxon>
        <taxon>Pseudomonadota</taxon>
        <taxon>Gammaproteobacteria</taxon>
        <taxon>Legionellales</taxon>
        <taxon>Legionellaceae</taxon>
        <taxon>Legionella</taxon>
    </lineage>
</organism>
<feature type="signal peptide" evidence="1">
    <location>
        <begin position="1"/>
        <end position="19"/>
    </location>
</feature>
<feature type="chain" id="PRO_5006917654" description="Secreted protein" evidence="1">
    <location>
        <begin position="20"/>
        <end position="204"/>
    </location>
</feature>
<dbReference type="PATRIC" id="fig|28087.4.peg.2088"/>
<dbReference type="AlphaFoldDB" id="A0A0W0YIQ0"/>
<keyword evidence="1" id="KW-0732">Signal</keyword>
<protein>
    <recommendedName>
        <fullName evidence="4">Secreted protein</fullName>
    </recommendedName>
</protein>
<dbReference type="Proteomes" id="UP000054621">
    <property type="component" value="Unassembled WGS sequence"/>
</dbReference>
<proteinExistence type="predicted"/>
<sequence length="204" mass="21421">MKKFLLAVPLSFVSMVSNAGLSLLDNVVLIYSGPATKNTHTLPEIFKSVCAQTPTGVCTPTTTVPMTNAKTGRFVGEIHVWTKDGTTGSFGTSCFTELIEYKLIGGSIYTIGNTNGTCGAAVDPSLVPVPSSGPSDPIVLVGGGSGKIVDANGFYFYLKDGKYVDRTYVGLGVGAGGVPEIKNYSGLYFQLMPKFRKVSDNPAS</sequence>
<name>A0A0W0YIQ0_9GAMM</name>
<evidence type="ECO:0008006" key="4">
    <source>
        <dbReference type="Google" id="ProtNLM"/>
    </source>
</evidence>
<comment type="caution">
    <text evidence="2">The sequence shown here is derived from an EMBL/GenBank/DDBJ whole genome shotgun (WGS) entry which is preliminary data.</text>
</comment>
<gene>
    <name evidence="2" type="ORF">Lsai_1942</name>
</gene>
<dbReference type="EMBL" id="LNYV01000030">
    <property type="protein sequence ID" value="KTD56829.1"/>
    <property type="molecule type" value="Genomic_DNA"/>
</dbReference>
<dbReference type="eggNOG" id="ENOG5031ET1">
    <property type="taxonomic scope" value="Bacteria"/>
</dbReference>
<evidence type="ECO:0000313" key="2">
    <source>
        <dbReference type="EMBL" id="KTD56829.1"/>
    </source>
</evidence>
<dbReference type="OrthoDB" id="5653099at2"/>
<evidence type="ECO:0000313" key="3">
    <source>
        <dbReference type="Proteomes" id="UP000054621"/>
    </source>
</evidence>
<reference evidence="2 3" key="1">
    <citation type="submission" date="2015-11" db="EMBL/GenBank/DDBJ databases">
        <title>Genomic analysis of 38 Legionella species identifies large and diverse effector repertoires.</title>
        <authorList>
            <person name="Burstein D."/>
            <person name="Amaro F."/>
            <person name="Zusman T."/>
            <person name="Lifshitz Z."/>
            <person name="Cohen O."/>
            <person name="Gilbert J.A."/>
            <person name="Pupko T."/>
            <person name="Shuman H.A."/>
            <person name="Segal G."/>
        </authorList>
    </citation>
    <scope>NUCLEOTIDE SEQUENCE [LARGE SCALE GENOMIC DNA]</scope>
    <source>
        <strain evidence="2 3">Mt.St.Helens-4</strain>
    </source>
</reference>
<evidence type="ECO:0000256" key="1">
    <source>
        <dbReference type="SAM" id="SignalP"/>
    </source>
</evidence>
<dbReference type="RefSeq" id="WP_027272381.1">
    <property type="nucleotide sequence ID" value="NZ_CAAAJE010000045.1"/>
</dbReference>